<organism evidence="7 8">
    <name type="scientific">Halomonas cupida</name>
    <dbReference type="NCBI Taxonomy" id="44933"/>
    <lineage>
        <taxon>Bacteria</taxon>
        <taxon>Pseudomonadati</taxon>
        <taxon>Pseudomonadota</taxon>
        <taxon>Gammaproteobacteria</taxon>
        <taxon>Oceanospirillales</taxon>
        <taxon>Halomonadaceae</taxon>
        <taxon>Halomonas</taxon>
    </lineage>
</organism>
<dbReference type="SUPFAM" id="SSF48435">
    <property type="entry name" value="Bacterial muramidases"/>
    <property type="match status" value="1"/>
</dbReference>
<dbReference type="SUPFAM" id="SSF53955">
    <property type="entry name" value="Lysozyme-like"/>
    <property type="match status" value="1"/>
</dbReference>
<dbReference type="Gene3D" id="1.10.1240.20">
    <property type="entry name" value="Lytic transglycosylase, superhelical linker domain"/>
    <property type="match status" value="1"/>
</dbReference>
<feature type="domain" description="Transglycosylase SLT" evidence="4">
    <location>
        <begin position="489"/>
        <end position="596"/>
    </location>
</feature>
<dbReference type="GO" id="GO:0008933">
    <property type="term" value="F:peptidoglycan lytic transglycosylase activity"/>
    <property type="evidence" value="ECO:0007669"/>
    <property type="project" value="InterPro"/>
</dbReference>
<name>A0A1M7CIL6_9GAMM</name>
<feature type="chain" id="PRO_5012658216" evidence="3">
    <location>
        <begin position="37"/>
        <end position="658"/>
    </location>
</feature>
<reference evidence="6 9" key="2">
    <citation type="submission" date="2019-07" db="EMBL/GenBank/DDBJ databases">
        <title>Whole genome shotgun sequence of Halomonas cupida NBRC 102219.</title>
        <authorList>
            <person name="Hosoyama A."/>
            <person name="Uohara A."/>
            <person name="Ohji S."/>
            <person name="Ichikawa N."/>
        </authorList>
    </citation>
    <scope>NUCLEOTIDE SEQUENCE [LARGE SCALE GENOMIC DNA]</scope>
    <source>
        <strain evidence="6 9">NBRC 102219</strain>
    </source>
</reference>
<comment type="similarity">
    <text evidence="1">Belongs to the transglycosylase Slt family.</text>
</comment>
<dbReference type="InterPro" id="IPR023346">
    <property type="entry name" value="Lysozyme-like_dom_sf"/>
</dbReference>
<dbReference type="GO" id="GO:0004553">
    <property type="term" value="F:hydrolase activity, hydrolyzing O-glycosyl compounds"/>
    <property type="evidence" value="ECO:0007669"/>
    <property type="project" value="InterPro"/>
</dbReference>
<dbReference type="InterPro" id="IPR037061">
    <property type="entry name" value="Lytic_TGlycoase_superhlx_L_sf"/>
</dbReference>
<dbReference type="RefSeq" id="WP_073434005.1">
    <property type="nucleotide sequence ID" value="NZ_BJXU01000123.1"/>
</dbReference>
<dbReference type="PROSITE" id="PS00922">
    <property type="entry name" value="TRANSGLYCOSYLASE"/>
    <property type="match status" value="1"/>
</dbReference>
<dbReference type="EMBL" id="BJXU01000123">
    <property type="protein sequence ID" value="GEN25071.1"/>
    <property type="molecule type" value="Genomic_DNA"/>
</dbReference>
<evidence type="ECO:0000256" key="1">
    <source>
        <dbReference type="ARBA" id="ARBA00007734"/>
    </source>
</evidence>
<dbReference type="InterPro" id="IPR000189">
    <property type="entry name" value="Transglyc_AS"/>
</dbReference>
<dbReference type="GO" id="GO:0042597">
    <property type="term" value="C:periplasmic space"/>
    <property type="evidence" value="ECO:0007669"/>
    <property type="project" value="InterPro"/>
</dbReference>
<dbReference type="AlphaFoldDB" id="A0A1M7CIL6"/>
<keyword evidence="9" id="KW-1185">Reference proteome</keyword>
<dbReference type="PANTHER" id="PTHR37423">
    <property type="entry name" value="SOLUBLE LYTIC MUREIN TRANSGLYCOSYLASE-RELATED"/>
    <property type="match status" value="1"/>
</dbReference>
<dbReference type="Pfam" id="PF14718">
    <property type="entry name" value="SLT_L"/>
    <property type="match status" value="1"/>
</dbReference>
<accession>A0A1M7CIL6</accession>
<evidence type="ECO:0000313" key="9">
    <source>
        <dbReference type="Proteomes" id="UP000321726"/>
    </source>
</evidence>
<dbReference type="InterPro" id="IPR008258">
    <property type="entry name" value="Transglycosylase_SLT_dom_1"/>
</dbReference>
<dbReference type="Proteomes" id="UP000184123">
    <property type="component" value="Unassembled WGS sequence"/>
</dbReference>
<dbReference type="OrthoDB" id="92254at2"/>
<evidence type="ECO:0000313" key="7">
    <source>
        <dbReference type="EMBL" id="SHL66639.1"/>
    </source>
</evidence>
<keyword evidence="2 3" id="KW-0732">Signal</keyword>
<gene>
    <name evidence="6" type="ORF">HCU01_30200</name>
    <name evidence="7" type="ORF">SAMN05660971_01093</name>
</gene>
<dbReference type="GO" id="GO:0000270">
    <property type="term" value="P:peptidoglycan metabolic process"/>
    <property type="evidence" value="ECO:0007669"/>
    <property type="project" value="InterPro"/>
</dbReference>
<dbReference type="Gene3D" id="1.10.530.10">
    <property type="match status" value="1"/>
</dbReference>
<evidence type="ECO:0000256" key="3">
    <source>
        <dbReference type="SAM" id="SignalP"/>
    </source>
</evidence>
<evidence type="ECO:0000259" key="5">
    <source>
        <dbReference type="Pfam" id="PF14718"/>
    </source>
</evidence>
<feature type="domain" description="Lytic transglycosylase superhelical linker" evidence="5">
    <location>
        <begin position="409"/>
        <end position="470"/>
    </location>
</feature>
<dbReference type="PANTHER" id="PTHR37423:SF5">
    <property type="entry name" value="SOLUBLE LYTIC MUREIN TRANSGLYCOSYLASE"/>
    <property type="match status" value="1"/>
</dbReference>
<evidence type="ECO:0000259" key="4">
    <source>
        <dbReference type="Pfam" id="PF01464"/>
    </source>
</evidence>
<dbReference type="CDD" id="cd13401">
    <property type="entry name" value="Slt70-like"/>
    <property type="match status" value="1"/>
</dbReference>
<dbReference type="Pfam" id="PF01464">
    <property type="entry name" value="SLT"/>
    <property type="match status" value="1"/>
</dbReference>
<dbReference type="STRING" id="44933.SAMN05660971_01093"/>
<dbReference type="InterPro" id="IPR008939">
    <property type="entry name" value="Lytic_TGlycosylase_superhlx_U"/>
</dbReference>
<evidence type="ECO:0000256" key="2">
    <source>
        <dbReference type="ARBA" id="ARBA00022729"/>
    </source>
</evidence>
<sequence length="658" mass="73154">MPLALLRRFTPLRRLSPLVAIAAMSLPLLTSATAQASDSTLSAALDAARRGDAQSVSESAYRGHELSGYVEYYLLRERLPHATPQQVLDYIAANADAPMGDWMREQAILRYGRAGRYDNVLAVANGVPESTEEQCHYYTALMSSDPATAAEGGRRLWRVGSSQPDACNSLFATLRNNGQIGDLETWQRMMLAWENGEDGLVSYLGRQMSPAWSSAVAAQQRVAVTPSALTSVGNCIGPDCAGNENFYTAALLSTARSSSAAALSAWQQLSRSQPFSMDATRTIEHDIIYWGLRRDQRQMLSWIDTALPRQTDPEVYELRARLAIRDADWAAVERTVGIMPAETQGKARWQYWLARALEIRGQSSTAQTAFARAAGQRDFFGFVAADRLGQPYNLNMETRTFSDSERAQVASWPTVRRTEALLRIGQDGLAYLEWINAVKDATPDDARRLADYARHRGWYMLLVQTTIAADDMLNALEWRFPEAYRADFMQWGQANDVDPYLLMGIARRESAFNPRAQSPAGARGLMQLMPGTATQVGRQVGIGDPGPYGVLEPETNIRLGSRYIRDMINRYGGNRIAAAAAYNAGPQRVDQWLARAPGDFDLFVEHIPFKETRRYVRAVLEYRVVFESLANGGSTQGVSVLTPAERDRRYDTGLMARR</sequence>
<evidence type="ECO:0000313" key="6">
    <source>
        <dbReference type="EMBL" id="GEN25071.1"/>
    </source>
</evidence>
<dbReference type="GO" id="GO:0016020">
    <property type="term" value="C:membrane"/>
    <property type="evidence" value="ECO:0007669"/>
    <property type="project" value="InterPro"/>
</dbReference>
<protein>
    <submittedName>
        <fullName evidence="6 7">Murein transglycosylase</fullName>
    </submittedName>
</protein>
<dbReference type="Gene3D" id="1.25.20.10">
    <property type="entry name" value="Bacterial muramidases"/>
    <property type="match status" value="1"/>
</dbReference>
<evidence type="ECO:0000313" key="8">
    <source>
        <dbReference type="Proteomes" id="UP000184123"/>
    </source>
</evidence>
<reference evidence="7 8" key="1">
    <citation type="submission" date="2016-11" db="EMBL/GenBank/DDBJ databases">
        <authorList>
            <person name="Jaros S."/>
            <person name="Januszkiewicz K."/>
            <person name="Wedrychowicz H."/>
        </authorList>
    </citation>
    <scope>NUCLEOTIDE SEQUENCE [LARGE SCALE GENOMIC DNA]</scope>
    <source>
        <strain evidence="7 8">DSM 4740</strain>
    </source>
</reference>
<dbReference type="EMBL" id="FRCA01000002">
    <property type="protein sequence ID" value="SHL66639.1"/>
    <property type="molecule type" value="Genomic_DNA"/>
</dbReference>
<feature type="signal peptide" evidence="3">
    <location>
        <begin position="1"/>
        <end position="36"/>
    </location>
</feature>
<dbReference type="InterPro" id="IPR012289">
    <property type="entry name" value="Lytic_TGlycosylase_superhlx_L"/>
</dbReference>
<proteinExistence type="inferred from homology"/>
<dbReference type="Proteomes" id="UP000321726">
    <property type="component" value="Unassembled WGS sequence"/>
</dbReference>